<feature type="domain" description="Clr5" evidence="2">
    <location>
        <begin position="33"/>
        <end position="70"/>
    </location>
</feature>
<feature type="compositionally biased region" description="Low complexity" evidence="1">
    <location>
        <begin position="7"/>
        <end position="16"/>
    </location>
</feature>
<feature type="region of interest" description="Disordered" evidence="1">
    <location>
        <begin position="1"/>
        <end position="30"/>
    </location>
</feature>
<organism evidence="3 4">
    <name type="scientific">Trichoderma gamsii</name>
    <dbReference type="NCBI Taxonomy" id="398673"/>
    <lineage>
        <taxon>Eukaryota</taxon>
        <taxon>Fungi</taxon>
        <taxon>Dikarya</taxon>
        <taxon>Ascomycota</taxon>
        <taxon>Pezizomycotina</taxon>
        <taxon>Sordariomycetes</taxon>
        <taxon>Hypocreomycetidae</taxon>
        <taxon>Hypocreales</taxon>
        <taxon>Hypocreaceae</taxon>
        <taxon>Trichoderma</taxon>
    </lineage>
</organism>
<name>A0A2K0T783_9HYPO</name>
<dbReference type="AlphaFoldDB" id="A0A2K0T783"/>
<proteinExistence type="predicted"/>
<gene>
    <name evidence="3" type="ORF">TGAMA5MH_06705</name>
</gene>
<dbReference type="Pfam" id="PF14420">
    <property type="entry name" value="Clr5"/>
    <property type="match status" value="1"/>
</dbReference>
<dbReference type="InterPro" id="IPR025676">
    <property type="entry name" value="Clr5_dom"/>
</dbReference>
<evidence type="ECO:0000313" key="3">
    <source>
        <dbReference type="EMBL" id="PNP41380.1"/>
    </source>
</evidence>
<dbReference type="OrthoDB" id="5308957at2759"/>
<reference evidence="3 4" key="1">
    <citation type="submission" date="2017-02" db="EMBL/GenBank/DDBJ databases">
        <title>Genomes of Trichoderma spp. with biocontrol activity.</title>
        <authorList>
            <person name="Gardiner D."/>
            <person name="Kazan K."/>
            <person name="Vos C."/>
            <person name="Harvey P."/>
        </authorList>
    </citation>
    <scope>NUCLEOTIDE SEQUENCE [LARGE SCALE GENOMIC DNA]</scope>
    <source>
        <strain evidence="3 4">A5MH</strain>
    </source>
</reference>
<evidence type="ECO:0000259" key="2">
    <source>
        <dbReference type="Pfam" id="PF14420"/>
    </source>
</evidence>
<evidence type="ECO:0000256" key="1">
    <source>
        <dbReference type="SAM" id="MobiDB-lite"/>
    </source>
</evidence>
<comment type="caution">
    <text evidence="3">The sequence shown here is derived from an EMBL/GenBank/DDBJ whole genome shotgun (WGS) entry which is preliminary data.</text>
</comment>
<evidence type="ECO:0000313" key="4">
    <source>
        <dbReference type="Proteomes" id="UP000236546"/>
    </source>
</evidence>
<protein>
    <recommendedName>
        <fullName evidence="2">Clr5 domain-containing protein</fullName>
    </recommendedName>
</protein>
<dbReference type="EMBL" id="MTYH01000058">
    <property type="protein sequence ID" value="PNP41380.1"/>
    <property type="molecule type" value="Genomic_DNA"/>
</dbReference>
<accession>A0A2K0T783</accession>
<sequence length="70" mass="7979">MHPVRPRLPALAPRLPGNSPPVVERPSVKEHTEQEWLAQKDLIEKLYIGDNRKLNEIMALMESKYGFAAT</sequence>
<dbReference type="Proteomes" id="UP000236546">
    <property type="component" value="Unassembled WGS sequence"/>
</dbReference>